<organism evidence="1 2">
    <name type="scientific">Alteribacter keqinensis</name>
    <dbReference type="NCBI Taxonomy" id="2483800"/>
    <lineage>
        <taxon>Bacteria</taxon>
        <taxon>Bacillati</taxon>
        <taxon>Bacillota</taxon>
        <taxon>Bacilli</taxon>
        <taxon>Bacillales</taxon>
        <taxon>Bacillaceae</taxon>
        <taxon>Alteribacter</taxon>
    </lineage>
</organism>
<evidence type="ECO:0000313" key="2">
    <source>
        <dbReference type="Proteomes" id="UP000278746"/>
    </source>
</evidence>
<dbReference type="RefSeq" id="WP_122900673.1">
    <property type="nucleotide sequence ID" value="NZ_RHIB01000003.1"/>
</dbReference>
<evidence type="ECO:0000313" key="1">
    <source>
        <dbReference type="EMBL" id="RNA66835.1"/>
    </source>
</evidence>
<proteinExistence type="predicted"/>
<reference evidence="1 2" key="1">
    <citation type="submission" date="2018-10" db="EMBL/GenBank/DDBJ databases">
        <title>Bacillus Keqinensis sp. nov., a moderately halophilic bacterium isolated from a saline-alkaline lake.</title>
        <authorList>
            <person name="Wang H."/>
        </authorList>
    </citation>
    <scope>NUCLEOTIDE SEQUENCE [LARGE SCALE GENOMIC DNA]</scope>
    <source>
        <strain evidence="1 2">KQ-3</strain>
    </source>
</reference>
<sequence length="263" mass="29708">MKLVIDESIGITKEAADERYGPEAAVIKDTRVSSKKDQHLTDYLKETEPGFLRKGVKTIPYSLQEEVAWFQSVSEEGGPVVYFYDEQYTASDVILRVRNWLLPETSLHPVPVGSLSGAAEVLFLIEELLKHKDGLTDYENLSHFTDERQSGSTVWVITTPKAKPLLEKKKRFSIYKKKEITEYSLIKVHGQTVKTALKGPLDKLVEAVLKEGENWLVIRKGLDQELDLQGKGEEVTLSEQTLPVNIPYIQFVQTAPAKVLTYT</sequence>
<dbReference type="Proteomes" id="UP000278746">
    <property type="component" value="Unassembled WGS sequence"/>
</dbReference>
<dbReference type="OrthoDB" id="2927611at2"/>
<dbReference type="AlphaFoldDB" id="A0A3M7TMS6"/>
<comment type="caution">
    <text evidence="1">The sequence shown here is derived from an EMBL/GenBank/DDBJ whole genome shotgun (WGS) entry which is preliminary data.</text>
</comment>
<accession>A0A3M7TMS6</accession>
<keyword evidence="2" id="KW-1185">Reference proteome</keyword>
<dbReference type="EMBL" id="RHIB01000003">
    <property type="protein sequence ID" value="RNA66835.1"/>
    <property type="molecule type" value="Genomic_DNA"/>
</dbReference>
<evidence type="ECO:0008006" key="3">
    <source>
        <dbReference type="Google" id="ProtNLM"/>
    </source>
</evidence>
<name>A0A3M7TMS6_9BACI</name>
<protein>
    <recommendedName>
        <fullName evidence="3">DegV family protein</fullName>
    </recommendedName>
</protein>
<gene>
    <name evidence="1" type="ORF">EBO34_16645</name>
</gene>